<feature type="compositionally biased region" description="Basic residues" evidence="17">
    <location>
        <begin position="7"/>
        <end position="19"/>
    </location>
</feature>
<evidence type="ECO:0000256" key="9">
    <source>
        <dbReference type="ARBA" id="ARBA00022777"/>
    </source>
</evidence>
<feature type="compositionally biased region" description="Polar residues" evidence="17">
    <location>
        <begin position="3243"/>
        <end position="3266"/>
    </location>
</feature>
<dbReference type="InterPro" id="IPR003152">
    <property type="entry name" value="FATC_dom"/>
</dbReference>
<dbReference type="STRING" id="658196.A0A397SKG4"/>
<dbReference type="InterPro" id="IPR018936">
    <property type="entry name" value="PI3/4_kinase_CS"/>
</dbReference>
<dbReference type="PROSITE" id="PS51475">
    <property type="entry name" value="PROTEASOME_ALPHA_2"/>
    <property type="match status" value="1"/>
</dbReference>
<dbReference type="PROSITE" id="PS00388">
    <property type="entry name" value="PROTEASOME_ALPHA_1"/>
    <property type="match status" value="1"/>
</dbReference>
<feature type="region of interest" description="Disordered" evidence="17">
    <location>
        <begin position="1068"/>
        <end position="1105"/>
    </location>
</feature>
<dbReference type="SMART" id="SM00146">
    <property type="entry name" value="PI3Kc"/>
    <property type="match status" value="1"/>
</dbReference>
<proteinExistence type="inferred from homology"/>
<name>A0A397SKG4_9GLOM</name>
<evidence type="ECO:0000256" key="5">
    <source>
        <dbReference type="ARBA" id="ARBA00022490"/>
    </source>
</evidence>
<keyword evidence="9" id="KW-0418">Kinase</keyword>
<dbReference type="InterPro" id="IPR023332">
    <property type="entry name" value="Proteasome_alpha-type"/>
</dbReference>
<dbReference type="Proteomes" id="UP000265703">
    <property type="component" value="Unassembled WGS sequence"/>
</dbReference>
<dbReference type="OrthoDB" id="381190at2759"/>
<gene>
    <name evidence="21" type="ORF">C1645_741619</name>
</gene>
<dbReference type="Pfam" id="PF10584">
    <property type="entry name" value="Proteasome_A_N"/>
    <property type="match status" value="1"/>
</dbReference>
<evidence type="ECO:0000313" key="22">
    <source>
        <dbReference type="Proteomes" id="UP000265703"/>
    </source>
</evidence>
<comment type="catalytic activity">
    <reaction evidence="15">
        <text>L-seryl-[protein] + ATP = O-phospho-L-seryl-[protein] + ADP + H(+)</text>
        <dbReference type="Rhea" id="RHEA:17989"/>
        <dbReference type="Rhea" id="RHEA-COMP:9863"/>
        <dbReference type="Rhea" id="RHEA-COMP:11604"/>
        <dbReference type="ChEBI" id="CHEBI:15378"/>
        <dbReference type="ChEBI" id="CHEBI:29999"/>
        <dbReference type="ChEBI" id="CHEBI:30616"/>
        <dbReference type="ChEBI" id="CHEBI:83421"/>
        <dbReference type="ChEBI" id="CHEBI:456216"/>
        <dbReference type="EC" id="2.7.11.1"/>
    </reaction>
</comment>
<keyword evidence="22" id="KW-1185">Reference proteome</keyword>
<keyword evidence="8" id="KW-0547">Nucleotide-binding</keyword>
<keyword evidence="13" id="KW-0539">Nucleus</keyword>
<protein>
    <recommendedName>
        <fullName evidence="4">non-specific serine/threonine protein kinase</fullName>
        <ecNumber evidence="4">2.7.11.1</ecNumber>
    </recommendedName>
</protein>
<evidence type="ECO:0000313" key="21">
    <source>
        <dbReference type="EMBL" id="RIA85389.1"/>
    </source>
</evidence>
<evidence type="ECO:0000256" key="1">
    <source>
        <dbReference type="ARBA" id="ARBA00004123"/>
    </source>
</evidence>
<feature type="region of interest" description="Disordered" evidence="17">
    <location>
        <begin position="3243"/>
        <end position="3270"/>
    </location>
</feature>
<dbReference type="SUPFAM" id="SSF56112">
    <property type="entry name" value="Protein kinase-like (PK-like)"/>
    <property type="match status" value="1"/>
</dbReference>
<evidence type="ECO:0000256" key="14">
    <source>
        <dbReference type="ARBA" id="ARBA00047899"/>
    </source>
</evidence>
<comment type="caution">
    <text evidence="21">The sequence shown here is derived from an EMBL/GenBank/DDBJ whole genome shotgun (WGS) entry which is preliminary data.</text>
</comment>
<dbReference type="Pfam" id="PF15785">
    <property type="entry name" value="SMG1"/>
    <property type="match status" value="1"/>
</dbReference>
<dbReference type="GO" id="GO:0005737">
    <property type="term" value="C:cytoplasm"/>
    <property type="evidence" value="ECO:0007669"/>
    <property type="project" value="UniProtKB-SubCell"/>
</dbReference>
<comment type="catalytic activity">
    <reaction evidence="14">
        <text>L-threonyl-[protein] + ATP = O-phospho-L-threonyl-[protein] + ADP + H(+)</text>
        <dbReference type="Rhea" id="RHEA:46608"/>
        <dbReference type="Rhea" id="RHEA-COMP:11060"/>
        <dbReference type="Rhea" id="RHEA-COMP:11605"/>
        <dbReference type="ChEBI" id="CHEBI:15378"/>
        <dbReference type="ChEBI" id="CHEBI:30013"/>
        <dbReference type="ChEBI" id="CHEBI:30616"/>
        <dbReference type="ChEBI" id="CHEBI:61977"/>
        <dbReference type="ChEBI" id="CHEBI:456216"/>
        <dbReference type="EC" id="2.7.11.1"/>
    </reaction>
</comment>
<dbReference type="GO" id="GO:0035556">
    <property type="term" value="P:intracellular signal transduction"/>
    <property type="evidence" value="ECO:0007669"/>
    <property type="project" value="UniProtKB-ARBA"/>
</dbReference>
<dbReference type="InterPro" id="IPR050517">
    <property type="entry name" value="DDR_Repair_Kinase"/>
</dbReference>
<dbReference type="FunFam" id="3.60.20.10:FF:000016">
    <property type="entry name" value="Proteasome subunit alpha type-6"/>
    <property type="match status" value="1"/>
</dbReference>
<feature type="domain" description="FATC" evidence="20">
    <location>
        <begin position="3371"/>
        <end position="3428"/>
    </location>
</feature>
<reference evidence="21 22" key="1">
    <citation type="submission" date="2018-06" db="EMBL/GenBank/DDBJ databases">
        <title>Comparative genomics reveals the genomic features of Rhizophagus irregularis, R. cerebriforme, R. diaphanum and Gigaspora rosea, and their symbiotic lifestyle signature.</title>
        <authorList>
            <person name="Morin E."/>
            <person name="San Clemente H."/>
            <person name="Chen E.C.H."/>
            <person name="De La Providencia I."/>
            <person name="Hainaut M."/>
            <person name="Kuo A."/>
            <person name="Kohler A."/>
            <person name="Murat C."/>
            <person name="Tang N."/>
            <person name="Roy S."/>
            <person name="Loubradou J."/>
            <person name="Henrissat B."/>
            <person name="Grigoriev I.V."/>
            <person name="Corradi N."/>
            <person name="Roux C."/>
            <person name="Martin F.M."/>
        </authorList>
    </citation>
    <scope>NUCLEOTIDE SEQUENCE [LARGE SCALE GENOMIC DNA]</scope>
    <source>
        <strain evidence="21 22">DAOM 227022</strain>
    </source>
</reference>
<dbReference type="Gene3D" id="1.10.1070.11">
    <property type="entry name" value="Phosphatidylinositol 3-/4-kinase, catalytic domain"/>
    <property type="match status" value="1"/>
</dbReference>
<keyword evidence="12" id="KW-0866">Nonsense-mediated mRNA decay</keyword>
<keyword evidence="7" id="KW-0808">Transferase</keyword>
<dbReference type="SMART" id="SM01345">
    <property type="entry name" value="Rapamycin_bind"/>
    <property type="match status" value="1"/>
</dbReference>
<dbReference type="GO" id="GO:0005634">
    <property type="term" value="C:nucleus"/>
    <property type="evidence" value="ECO:0007669"/>
    <property type="project" value="UniProtKB-SubCell"/>
</dbReference>
<dbReference type="GO" id="GO:0006511">
    <property type="term" value="P:ubiquitin-dependent protein catabolic process"/>
    <property type="evidence" value="ECO:0007669"/>
    <property type="project" value="InterPro"/>
</dbReference>
<evidence type="ECO:0000256" key="8">
    <source>
        <dbReference type="ARBA" id="ARBA00022741"/>
    </source>
</evidence>
<evidence type="ECO:0000256" key="12">
    <source>
        <dbReference type="ARBA" id="ARBA00023161"/>
    </source>
</evidence>
<dbReference type="InterPro" id="IPR016024">
    <property type="entry name" value="ARM-type_fold"/>
</dbReference>
<dbReference type="InterPro" id="IPR014009">
    <property type="entry name" value="PIK_FAT"/>
</dbReference>
<evidence type="ECO:0000256" key="15">
    <source>
        <dbReference type="ARBA" id="ARBA00048679"/>
    </source>
</evidence>
<comment type="similarity">
    <text evidence="16">Belongs to the peptidase T1A family.</text>
</comment>
<dbReference type="GO" id="GO:0004674">
    <property type="term" value="F:protein serine/threonine kinase activity"/>
    <property type="evidence" value="ECO:0007669"/>
    <property type="project" value="UniProtKB-KW"/>
</dbReference>
<dbReference type="InterPro" id="IPR035144">
    <property type="entry name" value="Proteasome_alpha1"/>
</dbReference>
<dbReference type="SUPFAM" id="SSF56235">
    <property type="entry name" value="N-terminal nucleophile aminohydrolases (Ntn hydrolases)"/>
    <property type="match status" value="1"/>
</dbReference>
<dbReference type="Gene3D" id="3.30.1010.10">
    <property type="entry name" value="Phosphatidylinositol 3-kinase Catalytic Subunit, Chain A, domain 4"/>
    <property type="match status" value="1"/>
</dbReference>
<evidence type="ECO:0000259" key="19">
    <source>
        <dbReference type="PROSITE" id="PS51189"/>
    </source>
</evidence>
<feature type="domain" description="FAT" evidence="19">
    <location>
        <begin position="1143"/>
        <end position="1738"/>
    </location>
</feature>
<dbReference type="PROSITE" id="PS51189">
    <property type="entry name" value="FAT"/>
    <property type="match status" value="1"/>
</dbReference>
<dbReference type="GO" id="GO:0005524">
    <property type="term" value="F:ATP binding"/>
    <property type="evidence" value="ECO:0007669"/>
    <property type="project" value="UniProtKB-KW"/>
</dbReference>
<accession>A0A397SKG4</accession>
<evidence type="ECO:0000256" key="6">
    <source>
        <dbReference type="ARBA" id="ARBA00022527"/>
    </source>
</evidence>
<dbReference type="InterPro" id="IPR001353">
    <property type="entry name" value="Proteasome_sua/b"/>
</dbReference>
<dbReference type="InterPro" id="IPR031559">
    <property type="entry name" value="SMG1"/>
</dbReference>
<dbReference type="InterPro" id="IPR011009">
    <property type="entry name" value="Kinase-like_dom_sf"/>
</dbReference>
<dbReference type="PROSITE" id="PS50290">
    <property type="entry name" value="PI3_4_KINASE_3"/>
    <property type="match status" value="1"/>
</dbReference>
<dbReference type="CDD" id="cd05170">
    <property type="entry name" value="PIKKc_SMG1"/>
    <property type="match status" value="1"/>
</dbReference>
<feature type="region of interest" description="Disordered" evidence="17">
    <location>
        <begin position="1"/>
        <end position="36"/>
    </location>
</feature>
<dbReference type="PROSITE" id="PS00916">
    <property type="entry name" value="PI3_4_KINASE_2"/>
    <property type="match status" value="1"/>
</dbReference>
<dbReference type="InterPro" id="IPR000426">
    <property type="entry name" value="Proteasome_asu_N"/>
</dbReference>
<evidence type="ECO:0000256" key="3">
    <source>
        <dbReference type="ARBA" id="ARBA00011031"/>
    </source>
</evidence>
<dbReference type="GO" id="GO:0000184">
    <property type="term" value="P:nuclear-transcribed mRNA catabolic process, nonsense-mediated decay"/>
    <property type="evidence" value="ECO:0007669"/>
    <property type="project" value="UniProtKB-KW"/>
</dbReference>
<evidence type="ECO:0000256" key="10">
    <source>
        <dbReference type="ARBA" id="ARBA00022840"/>
    </source>
</evidence>
<keyword evidence="6" id="KW-0723">Serine/threonine-protein kinase</keyword>
<keyword evidence="11 16" id="KW-0647">Proteasome</keyword>
<sequence>MSGPRNRYGRRSTYQHRQHQAQSHFQHSHSHENRDSAKISRVNLLLSRIRDENERRLSHVHQLTSLLADPCSPWEKMQIFDAVTRIQGNSSGFETVFEDIRATVNFKTAVAKCLALIAFNLNNEISSYFHWLFERLQISSTNSIEREKERKIWLLFSLKEVLSRNISGASQNASALGPFQQFIPGLLQDLESLLDSMDRCDCFPGILEVLEKIAEKYPQEFGERFQDIIDLLVGWYIDTSVSDSLHSLIADTFKKLRPFWSQYLDFAYELMSHFLADMEVFSGVTVSQDGPQIDKKIKTEDEAIPTNVKALLSCFHAVADAVSTILPQASLDELNETTINENTHPHDRLRALIIKFILVIGEMYMDVEWFEKGNQVIQTLSMSRKPLFVQHQIQSTKFWLLQIQEGFHIDLSIQSLDEWFDGLLQVLAQWIPSIHPEVVYILTNPDSALMKLRRNSYGARLSSDLLDMLHIVLQNQASFIPRFKTDEMTLIHNITAEIGNMMSVVFRSNNSSRIPSQLRWKDILSRKELKNDQAIVQILESLRSLLNSNDNQLKDCSVNIRTATSILIFNIEVLTDLACSWHHNQEIFWIFYVMLNKIGESGHFDVLVMCTLLKALRQTCRSENYFMTNINFPLPSAFCAIITILTALLRCPNEISLNVFALALDWFKDILEFCNGYQFHSNEIKENIRRDFGNIIFSLVITARVIKNNEIRLQIPKVIRDYFNVFGSLKLHKNAMIKIAHRLFDSDINVQSEFSSLIDCLNPLYATFRIDPLTNVSAAPHLGNFRPPHFQIVMSHLGMKDLLSPQDEPDVINDDIYEKGQWRIRLFHSCQSIEVFCKGNHIEEEDDVKFVYSESDIAGAIANSNDLLTFWSLWEVARYCVLSRLRTPFGGPKQTFDAFEKRLSDLLIQDISIPIDYGPDDMSIHDSLLNLNQLRDLLILIDRLELQIYNAAVGTALGQLPQAPRASIVFFRTNRKVCDDWFSRNRTSIVKGSKIVGHDAMAIRHGLLSLAERVNLLKQGVIKSKMTWMMEFQQMLMDVVQCLQRIHAVDSIIGLLIWSKRICISNEKPESSSLGQPDETQTGHKTNIATSPQSPTQRTLLQRKPTNKTIPSSAHFYWMNSSYLFAESKYESAAKESKEALNSLLELDPEMQIISQQVQFLTSQIMDSYCKMNDLSSLAEWLDTFDLIGGILDPLAQLNQHYLESLVKYHVGEHLSAWELIESKPPQISEHHINLRAANFIYSLCCFRGMLASILNIESNHHSGYAILKAAAQYSIESSLINTIPLLAKSSIAKSDVESIQGLLSEFVDYTKEYQQISFTDTFVGDLEIWSALNSSIDKILIRNESSQSSQSIEKQVDVFKLMMAKIARKSSAFQIANSLLDHWKQDSPLEVIMEHAKIMYAQGQYQEAIIRACSSFGEKEHTKNVSTIFYDLQGFGQKIYLKIAKWLQNSENAISNETLSEICNLLNETTKKKINETEFINYIESGSIVEACLSRAVEGESYDKAWFSYATYHYQRGRQILEELGSGKTTINIINVARNKIQKSLTNDWKDTNHDNLIEFDLLFKGLFQLFLRKFESRSKFENDESEFKEIIPWISGKSTGEITTILHDLQEEIFISYKCAVEGYFKYLQLAYGRKKDGINKHENVCNKLVEESDITTAALRLFRLLMKYGACLESQFTQGFDNIDYRAWEKIIPQLFSRLDHPELFVQQQLCKLLCAIATNSPQLVVYHTVVASNSSGTSEQNIQLLNKIADSLDYSDGALIAEIRKVIKELQHITVLWEEHWLNKIGGLQLDVNKRLHKIENEFERINDNLNLTSDQRGKIMKESYDAIMKPVISSIERLYNTTIATASTPHEQWFNHTFGSRIRDALEKLRIPTSWSTYKEGWDLFRNVHKDLTKELQTSRTLKLSDISPFLSSIRSSQITMPGLITHDETIFIQSFNDNVVILPTKTKPKKLILLGSDGKQYGYLFKGLEDLHLDERIMQLLQITNDLFNRDKQSRSRKLKARHYAVIPLGDHSGMIQWVENATQMFVLYKKWQHREHFAKLLQTNNNAEIAGNPLRPSDVFFEKIGKALKKEGWAISSSRRNWPKSVLKSVFLELVSETPSDLLEKEVWSSCSSPSEWWDKNISLSRSLAVMSIIGYIIGLGDRHLDNILIDFNQGEVIHIDYNVCFEKGKKLRVPETVPFRLTQNLETALGITGVEGVFRIACEHALRVMRKNKEMLITLLEAFVYDPLVDWNQNLSEDKDKQIMELEENIVLLTSRIAELRVPLENNQKQLSNIVSEFLKTYENLWNNHIESESNVEISTNELRAQSVQASSNLNNIEIIRQGIVKNINSNNSNQLEFESLKSTLSQRASECALWHAQHEKTIQSVQGPLLQVMYNEAFASSSQIGSPLFGNFTQIISINDHLPQRCSNINRDFFEWMKERNNAFKNCLERLQFYRALILPIIQVLLSQDYYGKWPQLLGEFLDSGFEKKDFQKIFEHVNLEKPHHPFGNNANDFKQIREILQMSCSNILQENSIITETLVVTSENGRLSDSTLHIILNNLVSEQNLKGQTNGRIFGLASIVNSLSELKNKLVDSNGSMDVVFRFMGFDDSFQQAVRNALSNQVLDKSCFLTFTGTAFFIYHHIHLATVTNPNDEALAHILSIITELLQLTRYIYSLFNNFENIILPKVFQMLSNTPNSLEPYNSVLCDLSNDTFNYWEMKKSEAHSVVFSMSQSFKQICGIFYNEGSGSTSQAIKGGINLIINGFDELFSELQNSIMKIQNLFKESPDLQNIREYLISGSALDDFTVHKLNVISNVLLACEDFYKENYQPNQNNSWISSIVMTESFKNSSDSLQRLYQVVYWCISDFFIPSVKHLLDATINQLGNLLGAGIDGNETGTITTFSAENLINSGYFTNEECQSQIQKVIQYCYLGSKINIVAMINMRKTEVEMELQQRQMELMRFEWINEALIGDDSLIRKQFLENLKQDVNIFVRLDSILQELATKYRAIEVDVAELITKQLATTPAGSDLVILQSFNESVTNQHILFAQEFERMKHIVSLCNSILHLESFRTVTEKTTAMDVDTLQLVKRLEGIVHGEQSITNPELDIIQQLSALELDQSNEKGLSRNLEIIAKEFHNTFEEIRSLMLDLILLIEPITNIEVDTDDNGKDIRSRAKDLMREWSKLDIEADTIINNALTVFDGRQKDRSNAVADSENETILENLNRESVRAISDFSDSLSRTFELLFTLCEVSTGNDQKNSRQQSTSSPEMKQSITTPGENDGAQILVPTETKFDQYNTLNNEQAAEYIEQSEVYNNPVSSQKDFQEQSLKDNTIRRGSLFVMADEGIQVTGNVGIAQARNSFAVSVIRRVKSKLEGKDFDLNTKMSVSEQVDKIIQQATDIDNLCVICVCGLILYTTRKFSVTKFRNQYDNDISTWSPQGRIHQIEYALEAVKQGSAAVGLRSNTHAILLALKRSSGELASYQKKLIRIDDHLGVAIAGLTSDARVLSNFMRTEAMKSKMIFNRPLPIFRIVSAIGDNRLFTLILCTEAQVNTQIYGRRPYGVGLLVAGYDETGPHLYECAPSGNFFEYYAMSIGARSQSAKTYLEKHYESFADASLEDLVQHGLNALRDTLQQDKELSTLNCSIGIVGADQKFQIVEGDALQAYLNLLDAGAQEDQGQAPMETED</sequence>
<keyword evidence="5" id="KW-0963">Cytoplasm</keyword>
<evidence type="ECO:0000256" key="13">
    <source>
        <dbReference type="ARBA" id="ARBA00023242"/>
    </source>
</evidence>
<feature type="compositionally biased region" description="Polar residues" evidence="17">
    <location>
        <begin position="1071"/>
        <end position="1100"/>
    </location>
</feature>
<dbReference type="InterPro" id="IPR000403">
    <property type="entry name" value="PI3/4_kinase_cat_dom"/>
</dbReference>
<dbReference type="InterPro" id="IPR039414">
    <property type="entry name" value="SMG1_PIKKc"/>
</dbReference>
<evidence type="ECO:0000256" key="7">
    <source>
        <dbReference type="ARBA" id="ARBA00022679"/>
    </source>
</evidence>
<dbReference type="InterPro" id="IPR029055">
    <property type="entry name" value="Ntn_hydrolases_N"/>
</dbReference>
<comment type="similarity">
    <text evidence="3">Belongs to the PI3/PI4-kinase family.</text>
</comment>
<keyword evidence="10" id="KW-0067">ATP-binding</keyword>
<organism evidence="21 22">
    <name type="scientific">Glomus cerebriforme</name>
    <dbReference type="NCBI Taxonomy" id="658196"/>
    <lineage>
        <taxon>Eukaryota</taxon>
        <taxon>Fungi</taxon>
        <taxon>Fungi incertae sedis</taxon>
        <taxon>Mucoromycota</taxon>
        <taxon>Glomeromycotina</taxon>
        <taxon>Glomeromycetes</taxon>
        <taxon>Glomerales</taxon>
        <taxon>Glomeraceae</taxon>
        <taxon>Glomus</taxon>
    </lineage>
</organism>
<dbReference type="EMBL" id="QKYT01000429">
    <property type="protein sequence ID" value="RIA85389.1"/>
    <property type="molecule type" value="Genomic_DNA"/>
</dbReference>
<dbReference type="Gene3D" id="3.60.20.10">
    <property type="entry name" value="Glutamine Phosphoribosylpyrophosphate, subunit 1, domain 1"/>
    <property type="match status" value="1"/>
</dbReference>
<dbReference type="PROSITE" id="PS51190">
    <property type="entry name" value="FATC"/>
    <property type="match status" value="1"/>
</dbReference>
<evidence type="ECO:0000256" key="16">
    <source>
        <dbReference type="PROSITE-ProRule" id="PRU00808"/>
    </source>
</evidence>
<evidence type="ECO:0000259" key="18">
    <source>
        <dbReference type="PROSITE" id="PS50290"/>
    </source>
</evidence>
<dbReference type="SMART" id="SM00948">
    <property type="entry name" value="Proteasome_A_N"/>
    <property type="match status" value="2"/>
</dbReference>
<dbReference type="CDD" id="cd03749">
    <property type="entry name" value="proteasome_alpha_type_1"/>
    <property type="match status" value="1"/>
</dbReference>
<evidence type="ECO:0000256" key="17">
    <source>
        <dbReference type="SAM" id="MobiDB-lite"/>
    </source>
</evidence>
<dbReference type="Pfam" id="PF00454">
    <property type="entry name" value="PI3_PI4_kinase"/>
    <property type="match status" value="1"/>
</dbReference>
<dbReference type="GO" id="GO:0106310">
    <property type="term" value="F:protein serine kinase activity"/>
    <property type="evidence" value="ECO:0007669"/>
    <property type="project" value="RHEA"/>
</dbReference>
<evidence type="ECO:0000256" key="2">
    <source>
        <dbReference type="ARBA" id="ARBA00004496"/>
    </source>
</evidence>
<comment type="subcellular location">
    <subcellularLocation>
        <location evidence="2">Cytoplasm</location>
    </subcellularLocation>
    <subcellularLocation>
        <location evidence="1">Nucleus</location>
    </subcellularLocation>
</comment>
<dbReference type="GO" id="GO:0019773">
    <property type="term" value="C:proteasome core complex, alpha-subunit complex"/>
    <property type="evidence" value="ECO:0007669"/>
    <property type="project" value="UniProtKB-UniRule"/>
</dbReference>
<dbReference type="SUPFAM" id="SSF48371">
    <property type="entry name" value="ARM repeat"/>
    <property type="match status" value="1"/>
</dbReference>
<evidence type="ECO:0000256" key="4">
    <source>
        <dbReference type="ARBA" id="ARBA00012513"/>
    </source>
</evidence>
<dbReference type="PANTHER" id="PTHR11139">
    <property type="entry name" value="ATAXIA TELANGIECTASIA MUTATED ATM -RELATED"/>
    <property type="match status" value="1"/>
</dbReference>
<evidence type="ECO:0000256" key="11">
    <source>
        <dbReference type="ARBA" id="ARBA00022942"/>
    </source>
</evidence>
<dbReference type="InterPro" id="IPR036940">
    <property type="entry name" value="PI3/4_kinase_cat_sf"/>
</dbReference>
<feature type="domain" description="PI3K/PI4K catalytic" evidence="18">
    <location>
        <begin position="1941"/>
        <end position="2277"/>
    </location>
</feature>
<dbReference type="Pfam" id="PF00227">
    <property type="entry name" value="Proteasome"/>
    <property type="match status" value="1"/>
</dbReference>
<evidence type="ECO:0000259" key="20">
    <source>
        <dbReference type="PROSITE" id="PS51190"/>
    </source>
</evidence>
<dbReference type="EC" id="2.7.11.1" evidence="4"/>
<dbReference type="Pfam" id="PF02260">
    <property type="entry name" value="FATC"/>
    <property type="match status" value="1"/>
</dbReference>